<dbReference type="PROSITE" id="PS50935">
    <property type="entry name" value="SSB"/>
    <property type="match status" value="1"/>
</dbReference>
<evidence type="ECO:0000256" key="2">
    <source>
        <dbReference type="PROSITE-ProRule" id="PRU00252"/>
    </source>
</evidence>
<dbReference type="CDD" id="cd04496">
    <property type="entry name" value="SSB_OBF"/>
    <property type="match status" value="1"/>
</dbReference>
<comment type="caution">
    <text evidence="4">The sequence shown here is derived from an EMBL/GenBank/DDBJ whole genome shotgun (WGS) entry which is preliminary data.</text>
</comment>
<dbReference type="Pfam" id="PF00436">
    <property type="entry name" value="SSB"/>
    <property type="match status" value="1"/>
</dbReference>
<organism evidence="4 5">
    <name type="scientific">Caenimonas sedimenti</name>
    <dbReference type="NCBI Taxonomy" id="2596921"/>
    <lineage>
        <taxon>Bacteria</taxon>
        <taxon>Pseudomonadati</taxon>
        <taxon>Pseudomonadota</taxon>
        <taxon>Betaproteobacteria</taxon>
        <taxon>Burkholderiales</taxon>
        <taxon>Comamonadaceae</taxon>
        <taxon>Caenimonas</taxon>
    </lineage>
</organism>
<dbReference type="OrthoDB" id="9809878at2"/>
<dbReference type="AlphaFoldDB" id="A0A562ZSA6"/>
<dbReference type="InterPro" id="IPR000424">
    <property type="entry name" value="Primosome_PriB/ssb"/>
</dbReference>
<protein>
    <submittedName>
        <fullName evidence="4">Single-stranded DNA-binding protein</fullName>
    </submittedName>
</protein>
<keyword evidence="1 2" id="KW-0238">DNA-binding</keyword>
<dbReference type="Proteomes" id="UP000318199">
    <property type="component" value="Unassembled WGS sequence"/>
</dbReference>
<dbReference type="GO" id="GO:0003697">
    <property type="term" value="F:single-stranded DNA binding"/>
    <property type="evidence" value="ECO:0007669"/>
    <property type="project" value="InterPro"/>
</dbReference>
<feature type="region of interest" description="Disordered" evidence="3">
    <location>
        <begin position="99"/>
        <end position="141"/>
    </location>
</feature>
<dbReference type="SUPFAM" id="SSF50249">
    <property type="entry name" value="Nucleic acid-binding proteins"/>
    <property type="match status" value="1"/>
</dbReference>
<dbReference type="RefSeq" id="WP_145893092.1">
    <property type="nucleotide sequence ID" value="NZ_VOBQ01000008.1"/>
</dbReference>
<evidence type="ECO:0000313" key="5">
    <source>
        <dbReference type="Proteomes" id="UP000318199"/>
    </source>
</evidence>
<keyword evidence="5" id="KW-1185">Reference proteome</keyword>
<dbReference type="InterPro" id="IPR012340">
    <property type="entry name" value="NA-bd_OB-fold"/>
</dbReference>
<sequence length="141" mass="15688">MITLTASGRLAHHPELRMGKHTNYCEFRLLSTRYSRGQEFTEAVTFFCFGDEAERFCQSVEKGQWVEATGAQETHHWTDGNGVAKTSVKYQLTWWQPGARPARSRAGDAHQEPAARGTTRQAGTRGASQTEGEDGHQSGFV</sequence>
<proteinExistence type="predicted"/>
<dbReference type="Gene3D" id="2.40.50.140">
    <property type="entry name" value="Nucleic acid-binding proteins"/>
    <property type="match status" value="1"/>
</dbReference>
<feature type="compositionally biased region" description="Polar residues" evidence="3">
    <location>
        <begin position="118"/>
        <end position="130"/>
    </location>
</feature>
<evidence type="ECO:0000256" key="1">
    <source>
        <dbReference type="ARBA" id="ARBA00023125"/>
    </source>
</evidence>
<name>A0A562ZSA6_9BURK</name>
<accession>A0A562ZSA6</accession>
<dbReference type="EMBL" id="VOBQ01000008">
    <property type="protein sequence ID" value="TWO71480.1"/>
    <property type="molecule type" value="Genomic_DNA"/>
</dbReference>
<evidence type="ECO:0000256" key="3">
    <source>
        <dbReference type="SAM" id="MobiDB-lite"/>
    </source>
</evidence>
<reference evidence="4 5" key="1">
    <citation type="submission" date="2019-07" db="EMBL/GenBank/DDBJ databases">
        <title>Caenimonas sedimenti sp. nov., isolated from activated sludge.</title>
        <authorList>
            <person name="Xu J."/>
        </authorList>
    </citation>
    <scope>NUCLEOTIDE SEQUENCE [LARGE SCALE GENOMIC DNA]</scope>
    <source>
        <strain evidence="4 5">HX-9-20</strain>
    </source>
</reference>
<evidence type="ECO:0000313" key="4">
    <source>
        <dbReference type="EMBL" id="TWO71480.1"/>
    </source>
</evidence>
<gene>
    <name evidence="4" type="ORF">FN976_11235</name>
</gene>